<evidence type="ECO:0000313" key="3">
    <source>
        <dbReference type="Proteomes" id="UP001239085"/>
    </source>
</evidence>
<feature type="domain" description="DUF6457" evidence="1">
    <location>
        <begin position="4"/>
        <end position="81"/>
    </location>
</feature>
<name>A0ABU0P611_9MICO</name>
<proteinExistence type="predicted"/>
<organism evidence="2 3">
    <name type="scientific">Microbacterium murale</name>
    <dbReference type="NCBI Taxonomy" id="1081040"/>
    <lineage>
        <taxon>Bacteria</taxon>
        <taxon>Bacillati</taxon>
        <taxon>Actinomycetota</taxon>
        <taxon>Actinomycetes</taxon>
        <taxon>Micrococcales</taxon>
        <taxon>Microbacteriaceae</taxon>
        <taxon>Microbacterium</taxon>
    </lineage>
</organism>
<sequence>MSDAPEDLDAWVVTLADTLGLGADEHPIGLLLDLTRDAAHGVTRPAGPLTTYLVGLAVAQGMTVEDAAARTRATIAEWKTEPSEPA</sequence>
<dbReference type="EMBL" id="JAUSXK010000001">
    <property type="protein sequence ID" value="MDQ0642763.1"/>
    <property type="molecule type" value="Genomic_DNA"/>
</dbReference>
<evidence type="ECO:0000259" key="1">
    <source>
        <dbReference type="Pfam" id="PF20058"/>
    </source>
</evidence>
<dbReference type="Proteomes" id="UP001239085">
    <property type="component" value="Unassembled WGS sequence"/>
</dbReference>
<gene>
    <name evidence="2" type="ORF">QFZ46_000923</name>
</gene>
<comment type="caution">
    <text evidence="2">The sequence shown here is derived from an EMBL/GenBank/DDBJ whole genome shotgun (WGS) entry which is preliminary data.</text>
</comment>
<dbReference type="RefSeq" id="WP_307358807.1">
    <property type="nucleotide sequence ID" value="NZ_JAUSXK010000001.1"/>
</dbReference>
<accession>A0ABU0P611</accession>
<protein>
    <recommendedName>
        <fullName evidence="1">DUF6457 domain-containing protein</fullName>
    </recommendedName>
</protein>
<dbReference type="Pfam" id="PF20058">
    <property type="entry name" value="DUF6457"/>
    <property type="match status" value="1"/>
</dbReference>
<dbReference type="InterPro" id="IPR045598">
    <property type="entry name" value="DUF6457"/>
</dbReference>
<keyword evidence="3" id="KW-1185">Reference proteome</keyword>
<reference evidence="2 3" key="1">
    <citation type="submission" date="2023-07" db="EMBL/GenBank/DDBJ databases">
        <title>Comparative genomics of wheat-associated soil bacteria to identify genetic determinants of phenazine resistance.</title>
        <authorList>
            <person name="Mouncey N."/>
        </authorList>
    </citation>
    <scope>NUCLEOTIDE SEQUENCE [LARGE SCALE GENOMIC DNA]</scope>
    <source>
        <strain evidence="2 3">W2I7</strain>
    </source>
</reference>
<evidence type="ECO:0000313" key="2">
    <source>
        <dbReference type="EMBL" id="MDQ0642763.1"/>
    </source>
</evidence>